<feature type="chain" id="PRO_5040480545" description="Cystatin kininogen-type domain-containing protein" evidence="7">
    <location>
        <begin position="23"/>
        <end position="320"/>
    </location>
</feature>
<dbReference type="InterPro" id="IPR050735">
    <property type="entry name" value="Kininogen_Fetuin_HRG"/>
</dbReference>
<dbReference type="PROSITE" id="PS51647">
    <property type="entry name" value="CYSTATIN_KININOGEN"/>
    <property type="match status" value="1"/>
</dbReference>
<feature type="compositionally biased region" description="Low complexity" evidence="6">
    <location>
        <begin position="251"/>
        <end position="284"/>
    </location>
</feature>
<evidence type="ECO:0000256" key="4">
    <source>
        <dbReference type="ARBA" id="ARBA00023157"/>
    </source>
</evidence>
<dbReference type="GO" id="GO:0072562">
    <property type="term" value="C:blood microparticle"/>
    <property type="evidence" value="ECO:0007669"/>
    <property type="project" value="TreeGrafter"/>
</dbReference>
<proteinExistence type="predicted"/>
<organism evidence="9 10">
    <name type="scientific">Muraenolepis orangiensis</name>
    <name type="common">Patagonian moray cod</name>
    <dbReference type="NCBI Taxonomy" id="630683"/>
    <lineage>
        <taxon>Eukaryota</taxon>
        <taxon>Metazoa</taxon>
        <taxon>Chordata</taxon>
        <taxon>Craniata</taxon>
        <taxon>Vertebrata</taxon>
        <taxon>Euteleostomi</taxon>
        <taxon>Actinopterygii</taxon>
        <taxon>Neopterygii</taxon>
        <taxon>Teleostei</taxon>
        <taxon>Neoteleostei</taxon>
        <taxon>Acanthomorphata</taxon>
        <taxon>Zeiogadaria</taxon>
        <taxon>Gadariae</taxon>
        <taxon>Gadiformes</taxon>
        <taxon>Muraenolepidoidei</taxon>
        <taxon>Muraenolepididae</taxon>
        <taxon>Muraenolepis</taxon>
    </lineage>
</organism>
<evidence type="ECO:0000256" key="7">
    <source>
        <dbReference type="SAM" id="SignalP"/>
    </source>
</evidence>
<dbReference type="AlphaFoldDB" id="A0A9Q0E371"/>
<dbReference type="GO" id="GO:0004869">
    <property type="term" value="F:cysteine-type endopeptidase inhibitor activity"/>
    <property type="evidence" value="ECO:0007669"/>
    <property type="project" value="UniProtKB-KW"/>
</dbReference>
<sequence>MKAAAGLCVLGLLCLHSGGLLGQDLEDQPEVLVFCDDPAVDAAAKAAMTSFNERVVTGYQLALYQILSASKAVNDSGVVYSMKFNSRKSDCPAGGAVPWSDCGYLADGVKEPRPCNATVYVSEGDTSTLSVECSLEDSVVPERVSCLGCPVEIDPKSEDLKGPLALSISKYNGMTDTTHLFMLNSVMAGLRYRLHFDLRKSNCSKADHPQLHPACLHDDDDVPVGFSRRRPPGWSPLRKVVETKEVPIPKASSSVSPEPSPALAPEEPSPALAPEEPSRALAPESSEEEDGAKEDPFRCPSPPWKTFTPDVVLSDTDLLG</sequence>
<dbReference type="Pfam" id="PF00031">
    <property type="entry name" value="Cystatin"/>
    <property type="match status" value="1"/>
</dbReference>
<accession>A0A9Q0E371</accession>
<dbReference type="Gene3D" id="3.10.450.10">
    <property type="match status" value="2"/>
</dbReference>
<feature type="signal peptide" evidence="7">
    <location>
        <begin position="1"/>
        <end position="22"/>
    </location>
</feature>
<dbReference type="InterPro" id="IPR027358">
    <property type="entry name" value="Kininogen-type_cystatin_dom"/>
</dbReference>
<dbReference type="PANTHER" id="PTHR13814">
    <property type="entry name" value="FETUIN"/>
    <property type="match status" value="1"/>
</dbReference>
<dbReference type="InterPro" id="IPR046350">
    <property type="entry name" value="Cystatin_sf"/>
</dbReference>
<evidence type="ECO:0000259" key="8">
    <source>
        <dbReference type="PROSITE" id="PS51647"/>
    </source>
</evidence>
<dbReference type="SMART" id="SM00043">
    <property type="entry name" value="CY"/>
    <property type="match status" value="2"/>
</dbReference>
<dbReference type="Proteomes" id="UP001148018">
    <property type="component" value="Unassembled WGS sequence"/>
</dbReference>
<dbReference type="GO" id="GO:0007204">
    <property type="term" value="P:positive regulation of cytosolic calcium ion concentration"/>
    <property type="evidence" value="ECO:0007669"/>
    <property type="project" value="TreeGrafter"/>
</dbReference>
<evidence type="ECO:0000256" key="5">
    <source>
        <dbReference type="ARBA" id="ARBA00023180"/>
    </source>
</evidence>
<evidence type="ECO:0000256" key="6">
    <source>
        <dbReference type="SAM" id="MobiDB-lite"/>
    </source>
</evidence>
<dbReference type="OrthoDB" id="9937817at2759"/>
<keyword evidence="5" id="KW-0325">Glycoprotein</keyword>
<name>A0A9Q0E371_9TELE</name>
<evidence type="ECO:0000256" key="2">
    <source>
        <dbReference type="ARBA" id="ARBA00022704"/>
    </source>
</evidence>
<keyword evidence="4" id="KW-1015">Disulfide bond</keyword>
<dbReference type="InterPro" id="IPR000010">
    <property type="entry name" value="Cystatin_dom"/>
</dbReference>
<dbReference type="PANTHER" id="PTHR13814:SF12">
    <property type="entry name" value="KININOGEN-1"/>
    <property type="match status" value="1"/>
</dbReference>
<evidence type="ECO:0000256" key="1">
    <source>
        <dbReference type="ARBA" id="ARBA00022690"/>
    </source>
</evidence>
<comment type="caution">
    <text evidence="9">The sequence shown here is derived from an EMBL/GenBank/DDBJ whole genome shotgun (WGS) entry which is preliminary data.</text>
</comment>
<keyword evidence="3 7" id="KW-0732">Signal</keyword>
<keyword evidence="10" id="KW-1185">Reference proteome</keyword>
<reference evidence="9" key="1">
    <citation type="submission" date="2022-07" db="EMBL/GenBank/DDBJ databases">
        <title>Chromosome-level genome of Muraenolepis orangiensis.</title>
        <authorList>
            <person name="Kim J."/>
        </authorList>
    </citation>
    <scope>NUCLEOTIDE SEQUENCE</scope>
    <source>
        <strain evidence="9">KU_S4_2022</strain>
        <tissue evidence="9">Muscle</tissue>
    </source>
</reference>
<dbReference type="GO" id="GO:0030195">
    <property type="term" value="P:negative regulation of blood coagulation"/>
    <property type="evidence" value="ECO:0007669"/>
    <property type="project" value="TreeGrafter"/>
</dbReference>
<feature type="domain" description="Cystatin kininogen-type" evidence="8">
    <location>
        <begin position="35"/>
        <end position="139"/>
    </location>
</feature>
<keyword evidence="2" id="KW-0789">Thiol protease inhibitor</keyword>
<dbReference type="SUPFAM" id="SSF54403">
    <property type="entry name" value="Cystatin/monellin"/>
    <property type="match status" value="2"/>
</dbReference>
<evidence type="ECO:0000313" key="9">
    <source>
        <dbReference type="EMBL" id="KAJ3599093.1"/>
    </source>
</evidence>
<gene>
    <name evidence="9" type="ORF">NHX12_033056</name>
</gene>
<feature type="region of interest" description="Disordered" evidence="6">
    <location>
        <begin position="248"/>
        <end position="320"/>
    </location>
</feature>
<keyword evidence="1" id="KW-0646">Protease inhibitor</keyword>
<evidence type="ECO:0000256" key="3">
    <source>
        <dbReference type="ARBA" id="ARBA00022729"/>
    </source>
</evidence>
<evidence type="ECO:0000313" key="10">
    <source>
        <dbReference type="Proteomes" id="UP001148018"/>
    </source>
</evidence>
<dbReference type="EMBL" id="JANIIK010000048">
    <property type="protein sequence ID" value="KAJ3599093.1"/>
    <property type="molecule type" value="Genomic_DNA"/>
</dbReference>
<protein>
    <recommendedName>
        <fullName evidence="8">Cystatin kininogen-type domain-containing protein</fullName>
    </recommendedName>
</protein>